<comment type="caution">
    <text evidence="1">The sequence shown here is derived from an EMBL/GenBank/DDBJ whole genome shotgun (WGS) entry which is preliminary data.</text>
</comment>
<protein>
    <submittedName>
        <fullName evidence="1">Uncharacterized protein</fullName>
    </submittedName>
</protein>
<sequence length="403" mass="46134">KGEKQQPSYLLELVKGSKRFEGVKKFDNTLLAKKYPNCWSLPVVTLTSITLSLPNIQHRTLKTLLHGVSEGLGYAKHVERTLNNKDELVSVHKVAKRLWRQVECESKWLGNKLQDPDFKVKTALQIVEWFKEKSRNMVNGQQPYYLLELVKGSKRFEGVKKFDNTLLAKKYPNCWSLPVVTLTSIALSLPNIQHRTLKTLLHGVSEGLVYAKHVERTLNNKDELVTVHKVAKRLWRQVECESKWLGNKLQDPDFKVKTALQIVEWFKEKSRNMVNGVGSMDVGGPNDDPIFRSICANSMYRITETILILYKNSTDEVSKEELFKELSSMISDILAACLTNIPQVIIMKCKENTIEKREESVRDAATLLGKTTQIINTLHAHELPNLNLGELPFLDKWLDQVNL</sequence>
<proteinExistence type="predicted"/>
<reference evidence="1" key="1">
    <citation type="journal article" date="2019" name="Sci. Rep.">
        <title>Draft genome of Tanacetum cinerariifolium, the natural source of mosquito coil.</title>
        <authorList>
            <person name="Yamashiro T."/>
            <person name="Shiraishi A."/>
            <person name="Satake H."/>
            <person name="Nakayama K."/>
        </authorList>
    </citation>
    <scope>NUCLEOTIDE SEQUENCE</scope>
</reference>
<feature type="non-terminal residue" evidence="1">
    <location>
        <position position="1"/>
    </location>
</feature>
<name>A0A6L2JMA8_TANCI</name>
<evidence type="ECO:0000313" key="1">
    <source>
        <dbReference type="EMBL" id="GEU38106.1"/>
    </source>
</evidence>
<dbReference type="PANTHER" id="PTHR35307">
    <property type="entry name" value="PROTEIN, PUTATIVE-RELATED"/>
    <property type="match status" value="1"/>
</dbReference>
<dbReference type="EMBL" id="BKCJ010001013">
    <property type="protein sequence ID" value="GEU38106.1"/>
    <property type="molecule type" value="Genomic_DNA"/>
</dbReference>
<accession>A0A6L2JMA8</accession>
<dbReference type="AlphaFoldDB" id="A0A6L2JMA8"/>
<organism evidence="1">
    <name type="scientific">Tanacetum cinerariifolium</name>
    <name type="common">Dalmatian daisy</name>
    <name type="synonym">Chrysanthemum cinerariifolium</name>
    <dbReference type="NCBI Taxonomy" id="118510"/>
    <lineage>
        <taxon>Eukaryota</taxon>
        <taxon>Viridiplantae</taxon>
        <taxon>Streptophyta</taxon>
        <taxon>Embryophyta</taxon>
        <taxon>Tracheophyta</taxon>
        <taxon>Spermatophyta</taxon>
        <taxon>Magnoliopsida</taxon>
        <taxon>eudicotyledons</taxon>
        <taxon>Gunneridae</taxon>
        <taxon>Pentapetalae</taxon>
        <taxon>asterids</taxon>
        <taxon>campanulids</taxon>
        <taxon>Asterales</taxon>
        <taxon>Asteraceae</taxon>
        <taxon>Asteroideae</taxon>
        <taxon>Anthemideae</taxon>
        <taxon>Anthemidinae</taxon>
        <taxon>Tanacetum</taxon>
    </lineage>
</organism>
<dbReference type="PANTHER" id="PTHR35307:SF6">
    <property type="entry name" value="TRANSMEMBRANE PROTEIN"/>
    <property type="match status" value="1"/>
</dbReference>
<gene>
    <name evidence="1" type="ORF">Tci_010084</name>
</gene>